<dbReference type="EMBL" id="CP036264">
    <property type="protein sequence ID" value="QEF96552.1"/>
    <property type="molecule type" value="Genomic_DNA"/>
</dbReference>
<dbReference type="InterPro" id="IPR029010">
    <property type="entry name" value="ThuA-like"/>
</dbReference>
<dbReference type="SUPFAM" id="SSF52317">
    <property type="entry name" value="Class I glutamine amidotransferase-like"/>
    <property type="match status" value="1"/>
</dbReference>
<sequence>MISRPFTLWVLFVTGFCFGGVATPAAFAQTLDLNLRYQEPTAEGSSRYHRLVRSERWDAAGTAVIVCDMWDSHHCVNAVRRVTQLAPRIDRFCDTLREQGVTIIHAPSSCMKAYEDHPARGRAMAVPQAPTLPDDIASWCNQIPSEEAAAYPIDQSAGGEDDDAQEHRQWADRLVAIGRNPRAPWQRQVDTITIDDQQDFISDSGTEIWSILSDRGIDNVILVGVHTNMCVLGRPFGLRRLASAGKNVVLARDLTDTMYDPRAWPYASHFTGTDLIVDHIERHVCPTISSDQVLGGRAFRFADDHRVRLLMLIAENEYQTNETLPTFAAKHLSQHFSVHVAWGSETDRNKIVALGDLADADALLVSVRRRALPERDLLLIQKFVRQGKPVIGIRTASHAFSLRGKQPPAGNAVWESFDGDVFGGSYTNHYGNNLKSTLQLPADAAEDPIVSASGAAGILPGGSLYKTAPLLPGAQILMQGIVDGQPPQPVAWTFIRNDGGRSFYTSLGHADDFAQAQFEALLSAGIHWACGLAPHTLAEVKAQNKRYAAGAGKQ</sequence>
<reference evidence="3 4" key="1">
    <citation type="submission" date="2019-02" db="EMBL/GenBank/DDBJ databases">
        <title>Planctomycetal bacteria perform biofilm scaping via a novel small molecule.</title>
        <authorList>
            <person name="Jeske O."/>
            <person name="Boedeker C."/>
            <person name="Wiegand S."/>
            <person name="Breitling P."/>
            <person name="Kallscheuer N."/>
            <person name="Jogler M."/>
            <person name="Rohde M."/>
            <person name="Petersen J."/>
            <person name="Medema M.H."/>
            <person name="Surup F."/>
            <person name="Jogler C."/>
        </authorList>
    </citation>
    <scope>NUCLEOTIDE SEQUENCE [LARGE SCALE GENOMIC DNA]</scope>
    <source>
        <strain evidence="3 4">Mal15</strain>
    </source>
</reference>
<evidence type="ECO:0000313" key="3">
    <source>
        <dbReference type="EMBL" id="QEF96552.1"/>
    </source>
</evidence>
<evidence type="ECO:0000313" key="4">
    <source>
        <dbReference type="Proteomes" id="UP000321353"/>
    </source>
</evidence>
<dbReference type="InterPro" id="IPR029062">
    <property type="entry name" value="Class_I_gatase-like"/>
</dbReference>
<feature type="domain" description="ThuA-like" evidence="2">
    <location>
        <begin position="320"/>
        <end position="529"/>
    </location>
</feature>
<gene>
    <name evidence="3" type="ORF">Mal15_05800</name>
</gene>
<dbReference type="Proteomes" id="UP000321353">
    <property type="component" value="Chromosome"/>
</dbReference>
<dbReference type="Gene3D" id="3.40.50.850">
    <property type="entry name" value="Isochorismatase-like"/>
    <property type="match status" value="1"/>
</dbReference>
<evidence type="ECO:0000259" key="2">
    <source>
        <dbReference type="Pfam" id="PF06283"/>
    </source>
</evidence>
<organism evidence="3 4">
    <name type="scientific">Stieleria maiorica</name>
    <dbReference type="NCBI Taxonomy" id="2795974"/>
    <lineage>
        <taxon>Bacteria</taxon>
        <taxon>Pseudomonadati</taxon>
        <taxon>Planctomycetota</taxon>
        <taxon>Planctomycetia</taxon>
        <taxon>Pirellulales</taxon>
        <taxon>Pirellulaceae</taxon>
        <taxon>Stieleria</taxon>
    </lineage>
</organism>
<dbReference type="AlphaFoldDB" id="A0A5B9M658"/>
<keyword evidence="4" id="KW-1185">Reference proteome</keyword>
<protein>
    <submittedName>
        <fullName evidence="3">Isochorismatase family protein</fullName>
    </submittedName>
</protein>
<proteinExistence type="predicted"/>
<evidence type="ECO:0000259" key="1">
    <source>
        <dbReference type="Pfam" id="PF00857"/>
    </source>
</evidence>
<dbReference type="Gene3D" id="3.40.50.880">
    <property type="match status" value="1"/>
</dbReference>
<feature type="domain" description="Isochorismatase-like" evidence="1">
    <location>
        <begin position="204"/>
        <end position="258"/>
    </location>
</feature>
<accession>A0A5B9M658</accession>
<dbReference type="Pfam" id="PF06283">
    <property type="entry name" value="ThuA"/>
    <property type="match status" value="1"/>
</dbReference>
<name>A0A5B9M658_9BACT</name>
<dbReference type="KEGG" id="smam:Mal15_05800"/>
<dbReference type="InterPro" id="IPR000868">
    <property type="entry name" value="Isochorismatase-like_dom"/>
</dbReference>
<dbReference type="RefSeq" id="WP_147866353.1">
    <property type="nucleotide sequence ID" value="NZ_CP036264.1"/>
</dbReference>
<dbReference type="InterPro" id="IPR036380">
    <property type="entry name" value="Isochorismatase-like_sf"/>
</dbReference>
<dbReference type="SUPFAM" id="SSF52499">
    <property type="entry name" value="Isochorismatase-like hydrolases"/>
    <property type="match status" value="1"/>
</dbReference>
<dbReference type="Pfam" id="PF00857">
    <property type="entry name" value="Isochorismatase"/>
    <property type="match status" value="1"/>
</dbReference>